<sequence>DAAKDIGSEAADRAKAAGAVLADSAKADAEGTREAAEERDADDAADFDTYAVPAGSASPEVTVIVGGHGDGATRVEVDGPATVEVQGDRVGVDGAEAGRDGSADRA</sequence>
<reference evidence="2 3" key="1">
    <citation type="submission" date="2018-08" db="EMBL/GenBank/DDBJ databases">
        <title>Genome Sequence of Clavibacter michiganensis Subspecies type strains, and the Atypical Peach-Colored Strains Isolated from Tomato.</title>
        <authorList>
            <person name="Osdaghi E."/>
            <person name="Portier P."/>
            <person name="Briand M."/>
            <person name="Jacques M.-A."/>
        </authorList>
    </citation>
    <scope>NUCLEOTIDE SEQUENCE [LARGE SCALE GENOMIC DNA]</scope>
    <source>
        <strain evidence="2 3">CFBP 8615</strain>
    </source>
</reference>
<name>A0A399T2I8_9MICO</name>
<organism evidence="2 3">
    <name type="scientific">Clavibacter lycopersici</name>
    <dbReference type="NCBI Taxonomy" id="2301718"/>
    <lineage>
        <taxon>Bacteria</taxon>
        <taxon>Bacillati</taxon>
        <taxon>Actinomycetota</taxon>
        <taxon>Actinomycetes</taxon>
        <taxon>Micrococcales</taxon>
        <taxon>Microbacteriaceae</taxon>
        <taxon>Clavibacter</taxon>
    </lineage>
</organism>
<gene>
    <name evidence="2" type="ORF">DZG00_12680</name>
</gene>
<feature type="region of interest" description="Disordered" evidence="1">
    <location>
        <begin position="1"/>
        <end position="45"/>
    </location>
</feature>
<accession>A0A399T2I8</accession>
<protein>
    <submittedName>
        <fullName evidence="2">Asp23/Gls24 family envelope stress response protein</fullName>
    </submittedName>
</protein>
<proteinExistence type="predicted"/>
<evidence type="ECO:0000313" key="2">
    <source>
        <dbReference type="EMBL" id="RIJ48457.1"/>
    </source>
</evidence>
<keyword evidence="3" id="KW-1185">Reference proteome</keyword>
<evidence type="ECO:0000256" key="1">
    <source>
        <dbReference type="SAM" id="MobiDB-lite"/>
    </source>
</evidence>
<dbReference type="AlphaFoldDB" id="A0A399T2I8"/>
<dbReference type="Proteomes" id="UP000266484">
    <property type="component" value="Unassembled WGS sequence"/>
</dbReference>
<comment type="caution">
    <text evidence="2">The sequence shown here is derived from an EMBL/GenBank/DDBJ whole genome shotgun (WGS) entry which is preliminary data.</text>
</comment>
<dbReference type="EMBL" id="QWGT01000227">
    <property type="protein sequence ID" value="RIJ48457.1"/>
    <property type="molecule type" value="Genomic_DNA"/>
</dbReference>
<feature type="non-terminal residue" evidence="2">
    <location>
        <position position="1"/>
    </location>
</feature>
<evidence type="ECO:0000313" key="3">
    <source>
        <dbReference type="Proteomes" id="UP000266484"/>
    </source>
</evidence>
<feature type="compositionally biased region" description="Basic and acidic residues" evidence="1">
    <location>
        <begin position="25"/>
        <end position="38"/>
    </location>
</feature>
<feature type="compositionally biased region" description="Basic and acidic residues" evidence="1">
    <location>
        <begin position="1"/>
        <end position="15"/>
    </location>
</feature>